<reference evidence="1 2" key="1">
    <citation type="journal article" date="1995" name="Virology">
        <title>Coat protein of the Ectocarpus siliculosus virus.</title>
        <authorList>
            <person name="Klein M."/>
            <person name="Lanka S.T."/>
            <person name="Knippers R."/>
            <person name="Muller D.G."/>
        </authorList>
    </citation>
    <scope>NUCLEOTIDE SEQUENCE [LARGE SCALE GENOMIC DNA]</scope>
    <source>
        <strain evidence="2">Isolate New Zealand/Kaikoura/1988</strain>
    </source>
</reference>
<dbReference type="KEGG" id="vg:920692"/>
<organism evidence="1 2">
    <name type="scientific">Ectocarpus siliculosus virus 1 (isolate New Zealand/Kaikoura/1988)</name>
    <name type="common">EsV-1</name>
    <dbReference type="NCBI Taxonomy" id="654926"/>
    <lineage>
        <taxon>Viruses</taxon>
        <taxon>Varidnaviria</taxon>
        <taxon>Bamfordvirae</taxon>
        <taxon>Nucleocytoviricota</taxon>
        <taxon>Megaviricetes</taxon>
        <taxon>Algavirales</taxon>
        <taxon>Phycodnaviridae</taxon>
        <taxon>Phaeovirus</taxon>
        <taxon>Phaeovirus unasiliculosus</taxon>
        <taxon>Ectocarpus siliculosus virus 1</taxon>
    </lineage>
</organism>
<accession>Q8QNQ3</accession>
<reference evidence="1 2" key="3">
    <citation type="journal article" date="2000" name="Virology">
        <title>Characterization and immunolocalization of major structural proteins in the brown algal virus EsV-1.</title>
        <authorList>
            <person name="Delaroque N."/>
            <person name="Wolf S."/>
            <person name="Muller D.G."/>
            <person name="Knippers R."/>
        </authorList>
    </citation>
    <scope>NUCLEOTIDE SEQUENCE [LARGE SCALE GENOMIC DNA]</scope>
    <source>
        <strain evidence="2">Isolate New Zealand/Kaikoura/1988</strain>
    </source>
</reference>
<reference evidence="1 2" key="4">
    <citation type="journal article" date="2000" name="Virology">
        <title>The brown algal virus EsV-1 particle contains a putative hybrid histidine kinase.</title>
        <authorList>
            <person name="Delaroque N."/>
            <person name="Wolf S."/>
            <person name="Muller D.G."/>
            <person name="Knippers R."/>
        </authorList>
    </citation>
    <scope>NUCLEOTIDE SEQUENCE [LARGE SCALE GENOMIC DNA]</scope>
    <source>
        <strain evidence="2">Isolate New Zealand/Kaikoura/1988</strain>
    </source>
</reference>
<evidence type="ECO:0000313" key="1">
    <source>
        <dbReference type="EMBL" id="AAK14432.1"/>
    </source>
</evidence>
<dbReference type="Proteomes" id="UP000000864">
    <property type="component" value="Segment"/>
</dbReference>
<evidence type="ECO:0000313" key="2">
    <source>
        <dbReference type="Proteomes" id="UP000000864"/>
    </source>
</evidence>
<dbReference type="EMBL" id="AF204951">
    <property type="protein sequence ID" value="AAK14432.1"/>
    <property type="molecule type" value="Genomic_DNA"/>
</dbReference>
<gene>
    <name evidence="1" type="primary">ORF 6</name>
</gene>
<reference evidence="1 2" key="2">
    <citation type="journal article" date="1998" name="Adv. Virus Res.">
        <title>Viruses in marine brown algae.</title>
        <authorList>
            <person name="Muller D.G."/>
            <person name="Kapp M."/>
            <person name="Knippers R."/>
        </authorList>
    </citation>
    <scope>NUCLEOTIDE SEQUENCE [LARGE SCALE GENOMIC DNA]</scope>
    <source>
        <strain evidence="2">Isolate New Zealand/Kaikoura/1988</strain>
    </source>
</reference>
<keyword evidence="2" id="KW-1185">Reference proteome</keyword>
<sequence length="285" mass="31758">MNNDIDYCAYGCPAGKRCPPAASDSCAIGTPRLQNQGTPLCCEVEDDAVYLRTVRAIHQAPSHYNDAEVVAFKQRLGVMLAFLDIPNQGGGSLYDGIVTLNLVINGNTPACTLQRATDLMRLMVRVRRVSLVELCAEIFVGLPPELRNNDKIIYHVHAAEYYRDQALPSLSHGNYTFWYDTPVSAFQFFSLVLRTLDRQTGLVQRRSQISLVCNWNNDGSRIRRRQMNLILRHVRTSTFLGKIIASKPIVGNTPLFEADIPLQTTTVAEGRTVTSSVDTLTIEII</sequence>
<organismHost>
    <name type="scientific">Ectocarpus siliculosus</name>
    <name type="common">Brown alga</name>
    <name type="synonym">Conferva siliculosa</name>
    <dbReference type="NCBI Taxonomy" id="2880"/>
</organismHost>
<protein>
    <submittedName>
        <fullName evidence="1">EsV-1-6</fullName>
    </submittedName>
</protein>
<proteinExistence type="predicted"/>
<name>Q8QNQ3_ESV1K</name>